<dbReference type="EC" id="3.1.2.6" evidence="7"/>
<dbReference type="Pfam" id="PF16123">
    <property type="entry name" value="HAGH_C"/>
    <property type="match status" value="1"/>
</dbReference>
<accession>A0A1X7HJB7</accession>
<dbReference type="InterPro" id="IPR001279">
    <property type="entry name" value="Metallo-B-lactamas"/>
</dbReference>
<dbReference type="EMBL" id="FXAK01000008">
    <property type="protein sequence ID" value="SMF87601.1"/>
    <property type="molecule type" value="Genomic_DNA"/>
</dbReference>
<dbReference type="InterPro" id="IPR035680">
    <property type="entry name" value="Clx_II_MBL"/>
</dbReference>
<dbReference type="RefSeq" id="WP_085091160.1">
    <property type="nucleotide sequence ID" value="NZ_FXAK01000008.1"/>
</dbReference>
<comment type="catalytic activity">
    <reaction evidence="1 7">
        <text>an S-(2-hydroxyacyl)glutathione + H2O = a 2-hydroxy carboxylate + glutathione + H(+)</text>
        <dbReference type="Rhea" id="RHEA:21864"/>
        <dbReference type="ChEBI" id="CHEBI:15377"/>
        <dbReference type="ChEBI" id="CHEBI:15378"/>
        <dbReference type="ChEBI" id="CHEBI:57925"/>
        <dbReference type="ChEBI" id="CHEBI:58896"/>
        <dbReference type="ChEBI" id="CHEBI:71261"/>
        <dbReference type="EC" id="3.1.2.6"/>
    </reaction>
</comment>
<dbReference type="SUPFAM" id="SSF56281">
    <property type="entry name" value="Metallo-hydrolase/oxidoreductase"/>
    <property type="match status" value="1"/>
</dbReference>
<dbReference type="GO" id="GO:0004416">
    <property type="term" value="F:hydroxyacylglutathione hydrolase activity"/>
    <property type="evidence" value="ECO:0007669"/>
    <property type="project" value="UniProtKB-UniRule"/>
</dbReference>
<dbReference type="UniPathway" id="UPA00619">
    <property type="reaction ID" value="UER00676"/>
</dbReference>
<evidence type="ECO:0000313" key="9">
    <source>
        <dbReference type="EMBL" id="SMF87601.1"/>
    </source>
</evidence>
<dbReference type="PIRSF" id="PIRSF005457">
    <property type="entry name" value="Glx"/>
    <property type="match status" value="1"/>
</dbReference>
<feature type="binding site" evidence="7">
    <location>
        <position position="131"/>
    </location>
    <ligand>
        <name>Zn(2+)</name>
        <dbReference type="ChEBI" id="CHEBI:29105"/>
        <label>1</label>
    </ligand>
</feature>
<feature type="binding site" evidence="7">
    <location>
        <position position="58"/>
    </location>
    <ligand>
        <name>Zn(2+)</name>
        <dbReference type="ChEBI" id="CHEBI:29105"/>
        <label>2</label>
    </ligand>
</feature>
<dbReference type="Pfam" id="PF00753">
    <property type="entry name" value="Lactamase_B"/>
    <property type="match status" value="1"/>
</dbReference>
<feature type="binding site" evidence="7">
    <location>
        <position position="131"/>
    </location>
    <ligand>
        <name>Zn(2+)</name>
        <dbReference type="ChEBI" id="CHEBI:29105"/>
        <label>2</label>
    </ligand>
</feature>
<feature type="binding site" evidence="7">
    <location>
        <position position="59"/>
    </location>
    <ligand>
        <name>Zn(2+)</name>
        <dbReference type="ChEBI" id="CHEBI:29105"/>
        <label>2</label>
    </ligand>
</feature>
<keyword evidence="6 7" id="KW-0862">Zinc</keyword>
<evidence type="ECO:0000256" key="1">
    <source>
        <dbReference type="ARBA" id="ARBA00001623"/>
    </source>
</evidence>
<dbReference type="InterPro" id="IPR050110">
    <property type="entry name" value="Glyoxalase_II_hydrolase"/>
</dbReference>
<comment type="cofactor">
    <cofactor evidence="7">
        <name>Zn(2+)</name>
        <dbReference type="ChEBI" id="CHEBI:29105"/>
    </cofactor>
    <text evidence="7">Binds 2 Zn(2+) ions per subunit.</text>
</comment>
<dbReference type="InterPro" id="IPR036866">
    <property type="entry name" value="RibonucZ/Hydroxyglut_hydro"/>
</dbReference>
<dbReference type="GO" id="GO:0019243">
    <property type="term" value="P:methylglyoxal catabolic process to D-lactate via S-lactoyl-glutathione"/>
    <property type="evidence" value="ECO:0007669"/>
    <property type="project" value="UniProtKB-UniRule"/>
</dbReference>
<dbReference type="STRING" id="286727.SAMN02982917_6332"/>
<comment type="similarity">
    <text evidence="3 7">Belongs to the metallo-beta-lactamase superfamily. Glyoxalase II family.</text>
</comment>
<evidence type="ECO:0000256" key="7">
    <source>
        <dbReference type="HAMAP-Rule" id="MF_01374"/>
    </source>
</evidence>
<dbReference type="InterPro" id="IPR017782">
    <property type="entry name" value="Hydroxyacylglutathione_Hdrlase"/>
</dbReference>
<dbReference type="PANTHER" id="PTHR43705:SF1">
    <property type="entry name" value="HYDROXYACYLGLUTATHIONE HYDROLASE GLOB"/>
    <property type="match status" value="1"/>
</dbReference>
<dbReference type="CDD" id="cd07723">
    <property type="entry name" value="hydroxyacylglutathione_hydrolase_MBL-fold"/>
    <property type="match status" value="1"/>
</dbReference>
<feature type="binding site" evidence="7">
    <location>
        <position position="54"/>
    </location>
    <ligand>
        <name>Zn(2+)</name>
        <dbReference type="ChEBI" id="CHEBI:29105"/>
        <label>1</label>
    </ligand>
</feature>
<name>A0A1X7HJB7_9PROT</name>
<evidence type="ECO:0000256" key="2">
    <source>
        <dbReference type="ARBA" id="ARBA00004963"/>
    </source>
</evidence>
<dbReference type="HAMAP" id="MF_01374">
    <property type="entry name" value="Glyoxalase_2"/>
    <property type="match status" value="1"/>
</dbReference>
<evidence type="ECO:0000256" key="5">
    <source>
        <dbReference type="ARBA" id="ARBA00022801"/>
    </source>
</evidence>
<evidence type="ECO:0000259" key="8">
    <source>
        <dbReference type="SMART" id="SM00849"/>
    </source>
</evidence>
<feature type="binding site" evidence="7">
    <location>
        <position position="56"/>
    </location>
    <ligand>
        <name>Zn(2+)</name>
        <dbReference type="ChEBI" id="CHEBI:29105"/>
        <label>1</label>
    </ligand>
</feature>
<dbReference type="OrthoDB" id="9802248at2"/>
<evidence type="ECO:0000256" key="4">
    <source>
        <dbReference type="ARBA" id="ARBA00022723"/>
    </source>
</evidence>
<dbReference type="Gene3D" id="3.60.15.10">
    <property type="entry name" value="Ribonuclease Z/Hydroxyacylglutathione hydrolase-like"/>
    <property type="match status" value="1"/>
</dbReference>
<protein>
    <recommendedName>
        <fullName evidence="7">Hydroxyacylglutathione hydrolase</fullName>
        <ecNumber evidence="7">3.1.2.6</ecNumber>
    </recommendedName>
    <alternativeName>
        <fullName evidence="7">Glyoxalase II</fullName>
        <shortName evidence="7">Glx II</shortName>
    </alternativeName>
</protein>
<dbReference type="GO" id="GO:0046872">
    <property type="term" value="F:metal ion binding"/>
    <property type="evidence" value="ECO:0007669"/>
    <property type="project" value="UniProtKB-KW"/>
</dbReference>
<keyword evidence="5 7" id="KW-0378">Hydrolase</keyword>
<sequence length="255" mass="28211">MEVILVPAFADNYIYVLRDAASGKVGVVDPGDAAPVQAELERRGWSLTHIFLTHHHNDHIGGAEELKARYRASVVGARADAHRIPGLDVMLSDGDRTVFGEQTARVFAVPGHTSGHIAFWFEAAEILFSGDTLFSLGCGRLFEGTPVQMWDSLQSLRALTDQTRVYCGHEYTQSNGRFALTVDPDNAALHQRMEEVAELRERNQPTIPTTIGMERRTNPFLRADDPSVQAALGMSGAPSVEVFAELRRRKDHFRG</sequence>
<comment type="subunit">
    <text evidence="7">Monomer.</text>
</comment>
<dbReference type="Proteomes" id="UP000192936">
    <property type="component" value="Unassembled WGS sequence"/>
</dbReference>
<dbReference type="PANTHER" id="PTHR43705">
    <property type="entry name" value="HYDROXYACYLGLUTATHIONE HYDROLASE"/>
    <property type="match status" value="1"/>
</dbReference>
<evidence type="ECO:0000256" key="3">
    <source>
        <dbReference type="ARBA" id="ARBA00006759"/>
    </source>
</evidence>
<comment type="pathway">
    <text evidence="2 7">Secondary metabolite metabolism; methylglyoxal degradation; (R)-lactate from methylglyoxal: step 2/2.</text>
</comment>
<gene>
    <name evidence="7" type="primary">gloB</name>
    <name evidence="9" type="ORF">SAMN02982917_6332</name>
</gene>
<organism evidence="9 10">
    <name type="scientific">Azospirillum oryzae</name>
    <dbReference type="NCBI Taxonomy" id="286727"/>
    <lineage>
        <taxon>Bacteria</taxon>
        <taxon>Pseudomonadati</taxon>
        <taxon>Pseudomonadota</taxon>
        <taxon>Alphaproteobacteria</taxon>
        <taxon>Rhodospirillales</taxon>
        <taxon>Azospirillaceae</taxon>
        <taxon>Azospirillum</taxon>
    </lineage>
</organism>
<feature type="binding site" evidence="7">
    <location>
        <position position="169"/>
    </location>
    <ligand>
        <name>Zn(2+)</name>
        <dbReference type="ChEBI" id="CHEBI:29105"/>
        <label>2</label>
    </ligand>
</feature>
<reference evidence="9 10" key="1">
    <citation type="submission" date="2017-04" db="EMBL/GenBank/DDBJ databases">
        <authorList>
            <person name="Afonso C.L."/>
            <person name="Miller P.J."/>
            <person name="Scott M.A."/>
            <person name="Spackman E."/>
            <person name="Goraichik I."/>
            <person name="Dimitrov K.M."/>
            <person name="Suarez D.L."/>
            <person name="Swayne D.E."/>
        </authorList>
    </citation>
    <scope>NUCLEOTIDE SEQUENCE [LARGE SCALE GENOMIC DNA]</scope>
    <source>
        <strain evidence="9 10">A2P</strain>
    </source>
</reference>
<evidence type="ECO:0000313" key="10">
    <source>
        <dbReference type="Proteomes" id="UP000192936"/>
    </source>
</evidence>
<dbReference type="AlphaFoldDB" id="A0A1X7HJB7"/>
<feature type="binding site" evidence="7">
    <location>
        <position position="112"/>
    </location>
    <ligand>
        <name>Zn(2+)</name>
        <dbReference type="ChEBI" id="CHEBI:29105"/>
        <label>1</label>
    </ligand>
</feature>
<proteinExistence type="inferred from homology"/>
<dbReference type="SMART" id="SM00849">
    <property type="entry name" value="Lactamase_B"/>
    <property type="match status" value="1"/>
</dbReference>
<comment type="function">
    <text evidence="7">Thiolesterase that catalyzes the hydrolysis of S-D-lactoyl-glutathione to form glutathione and D-lactic acid.</text>
</comment>
<dbReference type="NCBIfam" id="TIGR03413">
    <property type="entry name" value="GSH_gloB"/>
    <property type="match status" value="1"/>
</dbReference>
<feature type="domain" description="Metallo-beta-lactamase" evidence="8">
    <location>
        <begin position="11"/>
        <end position="169"/>
    </location>
</feature>
<evidence type="ECO:0000256" key="6">
    <source>
        <dbReference type="ARBA" id="ARBA00022833"/>
    </source>
</evidence>
<keyword evidence="4 7" id="KW-0479">Metal-binding</keyword>
<dbReference type="InterPro" id="IPR032282">
    <property type="entry name" value="HAGH_C"/>
</dbReference>